<dbReference type="OrthoDB" id="8904098at2759"/>
<dbReference type="PANTHER" id="PTHR11654">
    <property type="entry name" value="OLIGOPEPTIDE TRANSPORTER-RELATED"/>
    <property type="match status" value="1"/>
</dbReference>
<dbReference type="InterPro" id="IPR000109">
    <property type="entry name" value="POT_fam"/>
</dbReference>
<keyword evidence="9" id="KW-1185">Reference proteome</keyword>
<keyword evidence="4 7" id="KW-0812">Transmembrane</keyword>
<proteinExistence type="inferred from homology"/>
<dbReference type="AlphaFoldDB" id="A0A6A5QMK1"/>
<evidence type="ECO:0000256" key="7">
    <source>
        <dbReference type="SAM" id="Phobius"/>
    </source>
</evidence>
<evidence type="ECO:0000256" key="6">
    <source>
        <dbReference type="ARBA" id="ARBA00023136"/>
    </source>
</evidence>
<keyword evidence="5 7" id="KW-1133">Transmembrane helix</keyword>
<feature type="transmembrane region" description="Helical" evidence="7">
    <location>
        <begin position="398"/>
        <end position="422"/>
    </location>
</feature>
<name>A0A6A5QMK1_AMPQU</name>
<evidence type="ECO:0000313" key="9">
    <source>
        <dbReference type="Proteomes" id="UP000800096"/>
    </source>
</evidence>
<accession>A0A6A5QMK1</accession>
<evidence type="ECO:0000256" key="4">
    <source>
        <dbReference type="ARBA" id="ARBA00022692"/>
    </source>
</evidence>
<feature type="transmembrane region" description="Helical" evidence="7">
    <location>
        <begin position="547"/>
        <end position="568"/>
    </location>
</feature>
<reference evidence="8" key="1">
    <citation type="journal article" date="2020" name="Stud. Mycol.">
        <title>101 Dothideomycetes genomes: a test case for predicting lifestyles and emergence of pathogens.</title>
        <authorList>
            <person name="Haridas S."/>
            <person name="Albert R."/>
            <person name="Binder M."/>
            <person name="Bloem J."/>
            <person name="Labutti K."/>
            <person name="Salamov A."/>
            <person name="Andreopoulos B."/>
            <person name="Baker S."/>
            <person name="Barry K."/>
            <person name="Bills G."/>
            <person name="Bluhm B."/>
            <person name="Cannon C."/>
            <person name="Castanera R."/>
            <person name="Culley D."/>
            <person name="Daum C."/>
            <person name="Ezra D."/>
            <person name="Gonzalez J."/>
            <person name="Henrissat B."/>
            <person name="Kuo A."/>
            <person name="Liang C."/>
            <person name="Lipzen A."/>
            <person name="Lutzoni F."/>
            <person name="Magnuson J."/>
            <person name="Mondo S."/>
            <person name="Nolan M."/>
            <person name="Ohm R."/>
            <person name="Pangilinan J."/>
            <person name="Park H.-J."/>
            <person name="Ramirez L."/>
            <person name="Alfaro M."/>
            <person name="Sun H."/>
            <person name="Tritt A."/>
            <person name="Yoshinaga Y."/>
            <person name="Zwiers L.-H."/>
            <person name="Turgeon B."/>
            <person name="Goodwin S."/>
            <person name="Spatafora J."/>
            <person name="Crous P."/>
            <person name="Grigoriev I."/>
        </authorList>
    </citation>
    <scope>NUCLEOTIDE SEQUENCE</scope>
    <source>
        <strain evidence="8">HMLAC05119</strain>
    </source>
</reference>
<evidence type="ECO:0000256" key="5">
    <source>
        <dbReference type="ARBA" id="ARBA00022989"/>
    </source>
</evidence>
<organism evidence="8 9">
    <name type="scientific">Ampelomyces quisqualis</name>
    <name type="common">Powdery mildew agent</name>
    <dbReference type="NCBI Taxonomy" id="50730"/>
    <lineage>
        <taxon>Eukaryota</taxon>
        <taxon>Fungi</taxon>
        <taxon>Dikarya</taxon>
        <taxon>Ascomycota</taxon>
        <taxon>Pezizomycotina</taxon>
        <taxon>Dothideomycetes</taxon>
        <taxon>Pleosporomycetidae</taxon>
        <taxon>Pleosporales</taxon>
        <taxon>Pleosporineae</taxon>
        <taxon>Phaeosphaeriaceae</taxon>
        <taxon>Ampelomyces</taxon>
    </lineage>
</organism>
<feature type="transmembrane region" description="Helical" evidence="7">
    <location>
        <begin position="180"/>
        <end position="198"/>
    </location>
</feature>
<evidence type="ECO:0000313" key="8">
    <source>
        <dbReference type="EMBL" id="KAF1916663.1"/>
    </source>
</evidence>
<gene>
    <name evidence="8" type="ORF">BDU57DRAFT_516897</name>
</gene>
<dbReference type="GO" id="GO:0005886">
    <property type="term" value="C:plasma membrane"/>
    <property type="evidence" value="ECO:0007669"/>
    <property type="project" value="UniProtKB-ARBA"/>
</dbReference>
<keyword evidence="3" id="KW-0813">Transport</keyword>
<evidence type="ECO:0000256" key="2">
    <source>
        <dbReference type="ARBA" id="ARBA00005982"/>
    </source>
</evidence>
<keyword evidence="6 7" id="KW-0472">Membrane</keyword>
<feature type="transmembrane region" description="Helical" evidence="7">
    <location>
        <begin position="434"/>
        <end position="456"/>
    </location>
</feature>
<sequence length="613" mass="67903">MAATTNVKASLEITKGATVFDPIPLDTSSTNSIEDENTQLLGPFPTEEEWATLPRVAGSIPWQAWTVAVVEFVERFSYYGTSAVFVNFIQKDLPPGSRTGAGFLKKPGSGALGMGQRASTGLTMFNQFWSYITPLGGAWLADEYWGRYLTIQYANIISIIGHILLIFSAIPQVITKPGASIAIFSVGLVVMGIGTGGFKSNISPLIAEQYKDQKAYVRVKKNGQREIVDPATTTARIYIYFYFLINCGSLTGSLAMVYSEHFVGFWLSYTLPTICYLLCPLLLIFFKKHYKLSPPTGSVMGRASKLIRLAFKMSPKKNVFKDEGFWERIKPNTLRANGESPPAWMTFDDAWVDEVRRGVIACKVFLWYPLYWLAYNQMTNNLVSQANTMNLGQTPNDIVAKLNPIFIIIVIPIMDFGVYPALRKMGINFTPIKKITAGFALSSFAMVSACVIQAYIYKMSPCGDHINKLSKTRNDCHADISVWVQVFPYGLIGMSEVLASITKLEYAYTKAPNNMKSTIQAIALSTSAVSAALGQAFVSLSEDPLLVWNYGSVAVVAMIGGIGFYLTFRKTDRDEDAMNNLKESTYIGNKKQGDVEHVEHTIFKDEKNEKTGS</sequence>
<feature type="transmembrane region" description="Helical" evidence="7">
    <location>
        <begin position="153"/>
        <end position="174"/>
    </location>
</feature>
<evidence type="ECO:0000256" key="3">
    <source>
        <dbReference type="ARBA" id="ARBA00022448"/>
    </source>
</evidence>
<dbReference type="SUPFAM" id="SSF103473">
    <property type="entry name" value="MFS general substrate transporter"/>
    <property type="match status" value="1"/>
</dbReference>
<dbReference type="Pfam" id="PF00854">
    <property type="entry name" value="PTR2"/>
    <property type="match status" value="1"/>
</dbReference>
<dbReference type="Gene3D" id="1.20.1250.20">
    <property type="entry name" value="MFS general substrate transporter like domains"/>
    <property type="match status" value="1"/>
</dbReference>
<dbReference type="GO" id="GO:0071916">
    <property type="term" value="F:dipeptide transmembrane transporter activity"/>
    <property type="evidence" value="ECO:0007669"/>
    <property type="project" value="UniProtKB-ARBA"/>
</dbReference>
<feature type="transmembrane region" description="Helical" evidence="7">
    <location>
        <begin position="264"/>
        <end position="286"/>
    </location>
</feature>
<comment type="subcellular location">
    <subcellularLocation>
        <location evidence="1">Membrane</location>
        <topology evidence="1">Multi-pass membrane protein</topology>
    </subcellularLocation>
</comment>
<comment type="similarity">
    <text evidence="2">Belongs to the major facilitator superfamily. Proton-dependent oligopeptide transporter (POT/PTR) (TC 2.A.17) family.</text>
</comment>
<feature type="transmembrane region" description="Helical" evidence="7">
    <location>
        <begin position="237"/>
        <end position="258"/>
    </location>
</feature>
<dbReference type="InterPro" id="IPR036259">
    <property type="entry name" value="MFS_trans_sf"/>
</dbReference>
<protein>
    <submittedName>
        <fullName evidence="8">MFS peptide transporter-like protein Ptr2</fullName>
    </submittedName>
</protein>
<dbReference type="Proteomes" id="UP000800096">
    <property type="component" value="Unassembled WGS sequence"/>
</dbReference>
<evidence type="ECO:0000256" key="1">
    <source>
        <dbReference type="ARBA" id="ARBA00004141"/>
    </source>
</evidence>
<feature type="transmembrane region" description="Helical" evidence="7">
    <location>
        <begin position="480"/>
        <end position="501"/>
    </location>
</feature>
<dbReference type="EMBL" id="ML979135">
    <property type="protein sequence ID" value="KAF1916663.1"/>
    <property type="molecule type" value="Genomic_DNA"/>
</dbReference>
<dbReference type="FunFam" id="1.20.1250.20:FF:000085">
    <property type="entry name" value="MFS peptide transporter Ptr2"/>
    <property type="match status" value="1"/>
</dbReference>